<organism evidence="3">
    <name type="scientific">Cacopsylla melanoneura</name>
    <dbReference type="NCBI Taxonomy" id="428564"/>
    <lineage>
        <taxon>Eukaryota</taxon>
        <taxon>Metazoa</taxon>
        <taxon>Ecdysozoa</taxon>
        <taxon>Arthropoda</taxon>
        <taxon>Hexapoda</taxon>
        <taxon>Insecta</taxon>
        <taxon>Pterygota</taxon>
        <taxon>Neoptera</taxon>
        <taxon>Paraneoptera</taxon>
        <taxon>Hemiptera</taxon>
        <taxon>Sternorrhyncha</taxon>
        <taxon>Psylloidea</taxon>
        <taxon>Psyllidae</taxon>
        <taxon>Psyllinae</taxon>
        <taxon>Cacopsylla</taxon>
    </lineage>
</organism>
<dbReference type="Gene3D" id="3.30.1490.20">
    <property type="entry name" value="ATP-grasp fold, A domain"/>
    <property type="match status" value="1"/>
</dbReference>
<protein>
    <submittedName>
        <fullName evidence="3">Probable phosphoenolpyruvate synthase</fullName>
    </submittedName>
</protein>
<dbReference type="AlphaFoldDB" id="A0A8D8LR86"/>
<dbReference type="Pfam" id="PF01326">
    <property type="entry name" value="PPDK_N"/>
    <property type="match status" value="1"/>
</dbReference>
<feature type="domain" description="Pyruvate phosphate dikinase AMP/ATP-binding" evidence="2">
    <location>
        <begin position="2"/>
        <end position="107"/>
    </location>
</feature>
<evidence type="ECO:0000256" key="1">
    <source>
        <dbReference type="ARBA" id="ARBA00007837"/>
    </source>
</evidence>
<proteinExistence type="inferred from homology"/>
<sequence>MCWASLFSYQSVQYRRKNGLKVSTSEMCVLIQELVPEVSSAGVLFSCDPVTGHPWTSVISCNYGLGLSVVAASCDPDTFTLTRDVASEYKVKHKKCGNKGNKTVFQGFTLHSSSETGNQYSQLD</sequence>
<accession>A0A8D8LR86</accession>
<comment type="similarity">
    <text evidence="1">Belongs to the PEP-utilizing enzyme family.</text>
</comment>
<dbReference type="Gene3D" id="3.30.470.20">
    <property type="entry name" value="ATP-grasp fold, B domain"/>
    <property type="match status" value="1"/>
</dbReference>
<dbReference type="GO" id="GO:0005524">
    <property type="term" value="F:ATP binding"/>
    <property type="evidence" value="ECO:0007669"/>
    <property type="project" value="InterPro"/>
</dbReference>
<dbReference type="InterPro" id="IPR013815">
    <property type="entry name" value="ATP_grasp_subdomain_1"/>
</dbReference>
<evidence type="ECO:0000313" key="3">
    <source>
        <dbReference type="EMBL" id="CAG6613661.1"/>
    </source>
</evidence>
<dbReference type="PANTHER" id="PTHR43615">
    <property type="entry name" value="PHOSPHOENOLPYRUVATE SYNTHASE-RELATED"/>
    <property type="match status" value="1"/>
</dbReference>
<reference evidence="3" key="1">
    <citation type="submission" date="2021-05" db="EMBL/GenBank/DDBJ databases">
        <authorList>
            <person name="Alioto T."/>
            <person name="Alioto T."/>
            <person name="Gomez Garrido J."/>
        </authorList>
    </citation>
    <scope>NUCLEOTIDE SEQUENCE</scope>
</reference>
<evidence type="ECO:0000259" key="2">
    <source>
        <dbReference type="Pfam" id="PF01326"/>
    </source>
</evidence>
<dbReference type="GO" id="GO:0016301">
    <property type="term" value="F:kinase activity"/>
    <property type="evidence" value="ECO:0007669"/>
    <property type="project" value="InterPro"/>
</dbReference>
<dbReference type="InterPro" id="IPR051549">
    <property type="entry name" value="PEP_Utilizing_Enz"/>
</dbReference>
<dbReference type="PANTHER" id="PTHR43615:SF1">
    <property type="entry name" value="PPDK_N DOMAIN-CONTAINING PROTEIN"/>
    <property type="match status" value="1"/>
</dbReference>
<keyword evidence="3" id="KW-0670">Pyruvate</keyword>
<dbReference type="EMBL" id="HBUF01028148">
    <property type="protein sequence ID" value="CAG6613661.1"/>
    <property type="molecule type" value="Transcribed_RNA"/>
</dbReference>
<dbReference type="InterPro" id="IPR002192">
    <property type="entry name" value="PPDK_AMP/ATP-bd"/>
</dbReference>
<name>A0A8D8LR86_9HEMI</name>
<dbReference type="SUPFAM" id="SSF56059">
    <property type="entry name" value="Glutathione synthetase ATP-binding domain-like"/>
    <property type="match status" value="1"/>
</dbReference>